<proteinExistence type="predicted"/>
<sequence>MHRSLSICLALILATLSIATTGFAAEGGTLRFELSGASRDWLQLSLSRTLSANRTSGSSFEVTELAGVDRTALQGRDGSPVNFTLTREAGRLDCSGRTANRRATGSCRFTGNPAFASFLVASGIRQPTEGEAIDLTMVGANRSLVDALKRGRFVMPTPNTLVGMTALGVTPDYIAAMAAAGYRPSKTEDFLPLKALDVSPAYLGSLKRVGYDRVPVEEVIQLKALGITADFIANYQRHGFRDLSVSRLVQLKALGIRPEELKRQSSGRRTSLSAEQAAPVIMSGLLP</sequence>
<comment type="caution">
    <text evidence="2">The sequence shown here is derived from an EMBL/GenBank/DDBJ whole genome shotgun (WGS) entry which is preliminary data.</text>
</comment>
<evidence type="ECO:0000256" key="1">
    <source>
        <dbReference type="SAM" id="SignalP"/>
    </source>
</evidence>
<dbReference type="Proteomes" id="UP000558192">
    <property type="component" value="Unassembled WGS sequence"/>
</dbReference>
<gene>
    <name evidence="2" type="ORF">GGQ97_002414</name>
</gene>
<dbReference type="RefSeq" id="WP_168069944.1">
    <property type="nucleotide sequence ID" value="NZ_JAATJC010000001.1"/>
</dbReference>
<dbReference type="AlphaFoldDB" id="A0A7X6BHZ2"/>
<feature type="chain" id="PRO_5030814569" evidence="1">
    <location>
        <begin position="25"/>
        <end position="287"/>
    </location>
</feature>
<evidence type="ECO:0000313" key="2">
    <source>
        <dbReference type="EMBL" id="NJC06621.1"/>
    </source>
</evidence>
<evidence type="ECO:0000313" key="3">
    <source>
        <dbReference type="Proteomes" id="UP000558192"/>
    </source>
</evidence>
<feature type="signal peptide" evidence="1">
    <location>
        <begin position="1"/>
        <end position="24"/>
    </location>
</feature>
<keyword evidence="1" id="KW-0732">Signal</keyword>
<keyword evidence="3" id="KW-1185">Reference proteome</keyword>
<organism evidence="2 3">
    <name type="scientific">Sphingomonas kaistensis</name>
    <dbReference type="NCBI Taxonomy" id="298708"/>
    <lineage>
        <taxon>Bacteria</taxon>
        <taxon>Pseudomonadati</taxon>
        <taxon>Pseudomonadota</taxon>
        <taxon>Alphaproteobacteria</taxon>
        <taxon>Sphingomonadales</taxon>
        <taxon>Sphingomonadaceae</taxon>
        <taxon>Sphingomonas</taxon>
    </lineage>
</organism>
<dbReference type="EMBL" id="JAATJC010000001">
    <property type="protein sequence ID" value="NJC06621.1"/>
    <property type="molecule type" value="Genomic_DNA"/>
</dbReference>
<reference evidence="2 3" key="1">
    <citation type="submission" date="2020-03" db="EMBL/GenBank/DDBJ databases">
        <title>Genomic Encyclopedia of Type Strains, Phase IV (KMG-IV): sequencing the most valuable type-strain genomes for metagenomic binning, comparative biology and taxonomic classification.</title>
        <authorList>
            <person name="Goeker M."/>
        </authorList>
    </citation>
    <scope>NUCLEOTIDE SEQUENCE [LARGE SCALE GENOMIC DNA]</scope>
    <source>
        <strain evidence="2 3">DSM 16846</strain>
    </source>
</reference>
<accession>A0A7X6BHZ2</accession>
<protein>
    <submittedName>
        <fullName evidence="2">Uncharacterized protein</fullName>
    </submittedName>
</protein>
<name>A0A7X6BHZ2_9SPHN</name>